<protein>
    <submittedName>
        <fullName evidence="1">Uncharacterized protein</fullName>
    </submittedName>
</protein>
<gene>
    <name evidence="1" type="ORF">PDLFYP31_01535</name>
</gene>
<sequence>MNGQHNKKEGILFRHLFCFRKHDIMLLTTFVLQKTTTSYP</sequence>
<dbReference type="EMBL" id="CACRUW010000005">
    <property type="protein sequence ID" value="VYT98257.1"/>
    <property type="molecule type" value="Genomic_DNA"/>
</dbReference>
<organism evidence="1">
    <name type="scientific">Parabacteroides distasonis</name>
    <dbReference type="NCBI Taxonomy" id="823"/>
    <lineage>
        <taxon>Bacteria</taxon>
        <taxon>Pseudomonadati</taxon>
        <taxon>Bacteroidota</taxon>
        <taxon>Bacteroidia</taxon>
        <taxon>Bacteroidales</taxon>
        <taxon>Tannerellaceae</taxon>
        <taxon>Parabacteroides</taxon>
    </lineage>
</organism>
<proteinExistence type="predicted"/>
<dbReference type="AlphaFoldDB" id="A0A6N3B6K9"/>
<reference evidence="1" key="1">
    <citation type="submission" date="2019-11" db="EMBL/GenBank/DDBJ databases">
        <authorList>
            <person name="Feng L."/>
        </authorList>
    </citation>
    <scope>NUCLEOTIDE SEQUENCE</scope>
    <source>
        <strain evidence="1">PdistasonisLFYP31</strain>
    </source>
</reference>
<evidence type="ECO:0000313" key="1">
    <source>
        <dbReference type="EMBL" id="VYT98257.1"/>
    </source>
</evidence>
<accession>A0A6N3B6K9</accession>
<name>A0A6N3B6K9_PARDI</name>